<feature type="transmembrane region" description="Helical" evidence="1">
    <location>
        <begin position="166"/>
        <end position="189"/>
    </location>
</feature>
<feature type="transmembrane region" description="Helical" evidence="1">
    <location>
        <begin position="299"/>
        <end position="317"/>
    </location>
</feature>
<keyword evidence="1" id="KW-0472">Membrane</keyword>
<gene>
    <name evidence="2" type="ORF">EBO34_08765</name>
</gene>
<protein>
    <submittedName>
        <fullName evidence="2">ABC transporter permease</fullName>
    </submittedName>
</protein>
<keyword evidence="1" id="KW-1133">Transmembrane helix</keyword>
<feature type="transmembrane region" description="Helical" evidence="1">
    <location>
        <begin position="127"/>
        <end position="154"/>
    </location>
</feature>
<organism evidence="2 3">
    <name type="scientific">Alteribacter keqinensis</name>
    <dbReference type="NCBI Taxonomy" id="2483800"/>
    <lineage>
        <taxon>Bacteria</taxon>
        <taxon>Bacillati</taxon>
        <taxon>Bacillota</taxon>
        <taxon>Bacilli</taxon>
        <taxon>Bacillales</taxon>
        <taxon>Bacillaceae</taxon>
        <taxon>Alteribacter</taxon>
    </lineage>
</organism>
<name>A0A3M7TZZ1_9BACI</name>
<feature type="transmembrane region" description="Helical" evidence="1">
    <location>
        <begin position="396"/>
        <end position="423"/>
    </location>
</feature>
<keyword evidence="3" id="KW-1185">Reference proteome</keyword>
<reference evidence="2 3" key="1">
    <citation type="submission" date="2018-10" db="EMBL/GenBank/DDBJ databases">
        <title>Bacillus Keqinensis sp. nov., a moderately halophilic bacterium isolated from a saline-alkaline lake.</title>
        <authorList>
            <person name="Wang H."/>
        </authorList>
    </citation>
    <scope>NUCLEOTIDE SEQUENCE [LARGE SCALE GENOMIC DNA]</scope>
    <source>
        <strain evidence="2 3">KQ-3</strain>
    </source>
</reference>
<sequence length="533" mass="57739">MKKQLFNQTGRLSRFILRRDRVRLPVWILSIALVTFLTASSFSGLYQSDEERQAIAETMMNPAMTAMVGPGYGIDDYHEGAMMAHQMLLFTAIAVAIMSILLVTRHTRTDEEEGRIELVRSLPAGRLSNLTSVMLVLFGANVVLALVTGLGLWAMGIGSIDLTGSLMYGISLGAVGLFFAAVTALFAQLSENGRGTVGLSFAFLGVAYLVRAIGDVSSEALAMISPLGWILRTEVYVNNVWWPVVLTFAAAVVVTAVALYLNTRRDLGAGYLPSRAGKKHASTFLLSPFGLAFRLQRTALISWAVGMFVLGATYGSVLGDLESFFESNEMMREMLAPDSDVSMTEQYLTLLMAVISMICTIPPVMMMLKLKGEEKKHRVDHLLSRVVSRGRMMGSYYVLAAVAGVVMPFLALVGLCSTAAGVMDEPIAFSVLFEALSVYVPAIFVVIGLAALFAGALPKWSGLVWMYLGYSFFVVYLGAMLQLPEWLGQLSPFGHVPEVPVEELNVATLAVLSGVAVVLVAGGFLGYRKRDIA</sequence>
<dbReference type="OrthoDB" id="2014935at2"/>
<feature type="transmembrane region" description="Helical" evidence="1">
    <location>
        <begin position="87"/>
        <end position="106"/>
    </location>
</feature>
<feature type="transmembrane region" description="Helical" evidence="1">
    <location>
        <begin position="240"/>
        <end position="261"/>
    </location>
</feature>
<feature type="transmembrane region" description="Helical" evidence="1">
    <location>
        <begin position="196"/>
        <end position="214"/>
    </location>
</feature>
<feature type="transmembrane region" description="Helical" evidence="1">
    <location>
        <begin position="347"/>
        <end position="368"/>
    </location>
</feature>
<feature type="transmembrane region" description="Helical" evidence="1">
    <location>
        <begin position="504"/>
        <end position="527"/>
    </location>
</feature>
<feature type="transmembrane region" description="Helical" evidence="1">
    <location>
        <begin position="21"/>
        <end position="42"/>
    </location>
</feature>
<feature type="transmembrane region" description="Helical" evidence="1">
    <location>
        <begin position="464"/>
        <end position="484"/>
    </location>
</feature>
<feature type="transmembrane region" description="Helical" evidence="1">
    <location>
        <begin position="435"/>
        <end position="457"/>
    </location>
</feature>
<keyword evidence="1" id="KW-0812">Transmembrane</keyword>
<dbReference type="EMBL" id="RHIB01000001">
    <property type="protein sequence ID" value="RNA70005.1"/>
    <property type="molecule type" value="Genomic_DNA"/>
</dbReference>
<evidence type="ECO:0000313" key="2">
    <source>
        <dbReference type="EMBL" id="RNA70005.1"/>
    </source>
</evidence>
<comment type="caution">
    <text evidence="2">The sequence shown here is derived from an EMBL/GenBank/DDBJ whole genome shotgun (WGS) entry which is preliminary data.</text>
</comment>
<dbReference type="Proteomes" id="UP000278746">
    <property type="component" value="Unassembled WGS sequence"/>
</dbReference>
<evidence type="ECO:0000256" key="1">
    <source>
        <dbReference type="SAM" id="Phobius"/>
    </source>
</evidence>
<dbReference type="AlphaFoldDB" id="A0A3M7TZZ1"/>
<evidence type="ECO:0000313" key="3">
    <source>
        <dbReference type="Proteomes" id="UP000278746"/>
    </source>
</evidence>
<accession>A0A3M7TZZ1</accession>
<proteinExistence type="predicted"/>
<dbReference type="RefSeq" id="WP_122897517.1">
    <property type="nucleotide sequence ID" value="NZ_RHIB01000001.1"/>
</dbReference>